<sequence>MAGLSALVALPAAWLTGCSADMIAGMEPEVETASPHGMSTSALPGPGSPGARSNALIVSPHQQSYLDALAEAGVEPSSELSALSIGSYVCQVRTGRADRPGGVGLRRAPGA</sequence>
<evidence type="ECO:0000313" key="3">
    <source>
        <dbReference type="EMBL" id="STZ46127.1"/>
    </source>
</evidence>
<feature type="region of interest" description="Disordered" evidence="1">
    <location>
        <begin position="29"/>
        <end position="54"/>
    </location>
</feature>
<gene>
    <name evidence="3" type="ORF">NCTC10742_05397</name>
</gene>
<feature type="signal peptide" evidence="2">
    <location>
        <begin position="1"/>
        <end position="20"/>
    </location>
</feature>
<evidence type="ECO:0000256" key="2">
    <source>
        <dbReference type="SAM" id="SignalP"/>
    </source>
</evidence>
<evidence type="ECO:0000313" key="4">
    <source>
        <dbReference type="Proteomes" id="UP000254291"/>
    </source>
</evidence>
<proteinExistence type="predicted"/>
<accession>A0A378SXJ7</accession>
<dbReference type="Proteomes" id="UP000254291">
    <property type="component" value="Unassembled WGS sequence"/>
</dbReference>
<organism evidence="3 4">
    <name type="scientific">Mycolicibacterium gilvum</name>
    <dbReference type="NCBI Taxonomy" id="1804"/>
    <lineage>
        <taxon>Bacteria</taxon>
        <taxon>Bacillati</taxon>
        <taxon>Actinomycetota</taxon>
        <taxon>Actinomycetes</taxon>
        <taxon>Mycobacteriales</taxon>
        <taxon>Mycobacteriaceae</taxon>
        <taxon>Mycolicibacterium</taxon>
    </lineage>
</organism>
<reference evidence="3 4" key="1">
    <citation type="submission" date="2018-06" db="EMBL/GenBank/DDBJ databases">
        <authorList>
            <consortium name="Pathogen Informatics"/>
            <person name="Doyle S."/>
        </authorList>
    </citation>
    <scope>NUCLEOTIDE SEQUENCE [LARGE SCALE GENOMIC DNA]</scope>
    <source>
        <strain evidence="3 4">NCTC10742</strain>
    </source>
</reference>
<name>A0A378SXJ7_9MYCO</name>
<keyword evidence="2" id="KW-0732">Signal</keyword>
<dbReference type="AlphaFoldDB" id="A0A378SXJ7"/>
<evidence type="ECO:0008006" key="5">
    <source>
        <dbReference type="Google" id="ProtNLM"/>
    </source>
</evidence>
<evidence type="ECO:0000256" key="1">
    <source>
        <dbReference type="SAM" id="MobiDB-lite"/>
    </source>
</evidence>
<dbReference type="EMBL" id="UGQM01000001">
    <property type="protein sequence ID" value="STZ46127.1"/>
    <property type="molecule type" value="Genomic_DNA"/>
</dbReference>
<protein>
    <recommendedName>
        <fullName evidence="5">DUF732 domain-containing protein</fullName>
    </recommendedName>
</protein>
<feature type="chain" id="PRO_5039231065" description="DUF732 domain-containing protein" evidence="2">
    <location>
        <begin position="21"/>
        <end position="111"/>
    </location>
</feature>